<dbReference type="Pfam" id="PF17428">
    <property type="entry name" value="DUF5412"/>
    <property type="match status" value="1"/>
</dbReference>
<comment type="caution">
    <text evidence="2">The sequence shown here is derived from an EMBL/GenBank/DDBJ whole genome shotgun (WGS) entry which is preliminary data.</text>
</comment>
<keyword evidence="1" id="KW-1133">Transmembrane helix</keyword>
<keyword evidence="1" id="KW-0812">Transmembrane</keyword>
<gene>
    <name evidence="2" type="ORF">JCM9140_1561</name>
</gene>
<dbReference type="AlphaFoldDB" id="W4Q0F5"/>
<dbReference type="InterPro" id="IPR035406">
    <property type="entry name" value="DUF5412"/>
</dbReference>
<dbReference type="EMBL" id="BAUT01000011">
    <property type="protein sequence ID" value="GAE25561.1"/>
    <property type="molecule type" value="Genomic_DNA"/>
</dbReference>
<dbReference type="STRING" id="1236970.JCM9140_1561"/>
<evidence type="ECO:0000256" key="1">
    <source>
        <dbReference type="SAM" id="Phobius"/>
    </source>
</evidence>
<evidence type="ECO:0008006" key="4">
    <source>
        <dbReference type="Google" id="ProtNLM"/>
    </source>
</evidence>
<protein>
    <recommendedName>
        <fullName evidence="4">DUF5412 domain-containing protein</fullName>
    </recommendedName>
</protein>
<evidence type="ECO:0000313" key="3">
    <source>
        <dbReference type="Proteomes" id="UP000018890"/>
    </source>
</evidence>
<keyword evidence="1" id="KW-0472">Membrane</keyword>
<dbReference type="Proteomes" id="UP000018890">
    <property type="component" value="Unassembled WGS sequence"/>
</dbReference>
<proteinExistence type="predicted"/>
<feature type="transmembrane region" description="Helical" evidence="1">
    <location>
        <begin position="20"/>
        <end position="39"/>
    </location>
</feature>
<dbReference type="OrthoDB" id="2357451at2"/>
<reference evidence="2" key="1">
    <citation type="journal article" date="2014" name="Genome Announc.">
        <title>Draft Genome Sequences of Three Alkaliphilic Bacillus Strains, Bacillus wakoensis JCM 9140T, Bacillus akibai JCM 9157T, and Bacillus hemicellulosilyticus JCM 9152T.</title>
        <authorList>
            <person name="Yuki M."/>
            <person name="Oshima K."/>
            <person name="Suda W."/>
            <person name="Oshida Y."/>
            <person name="Kitamura K."/>
            <person name="Iida T."/>
            <person name="Hattori M."/>
            <person name="Ohkuma M."/>
        </authorList>
    </citation>
    <scope>NUCLEOTIDE SEQUENCE [LARGE SCALE GENOMIC DNA]</scope>
    <source>
        <strain evidence="2">JCM 9140</strain>
    </source>
</reference>
<accession>W4Q0F5</accession>
<organism evidence="2 3">
    <name type="scientific">Halalkalibacter wakoensis JCM 9140</name>
    <dbReference type="NCBI Taxonomy" id="1236970"/>
    <lineage>
        <taxon>Bacteria</taxon>
        <taxon>Bacillati</taxon>
        <taxon>Bacillota</taxon>
        <taxon>Bacilli</taxon>
        <taxon>Bacillales</taxon>
        <taxon>Bacillaceae</taxon>
        <taxon>Halalkalibacter</taxon>
    </lineage>
</organism>
<keyword evidence="3" id="KW-1185">Reference proteome</keyword>
<sequence>MTEEYFNEMKRTKKKVRTVFLSFAMLFILGIGYGIYWAFFDMSRLPTGEFLTEERSPDGAYTVRAFVSHGHATVADSIRGELVIHNQNDKTKTIYWNYREDLATIEWIDNDTVSINNYILDVPHDKYDFRNP</sequence>
<evidence type="ECO:0000313" key="2">
    <source>
        <dbReference type="EMBL" id="GAE25561.1"/>
    </source>
</evidence>
<dbReference type="RefSeq" id="WP_034744150.1">
    <property type="nucleotide sequence ID" value="NZ_BAUT01000011.1"/>
</dbReference>
<name>W4Q0F5_9BACI</name>